<gene>
    <name evidence="2" type="ORF">A3860_18510</name>
</gene>
<keyword evidence="3" id="KW-1185">Reference proteome</keyword>
<evidence type="ECO:0000313" key="3">
    <source>
        <dbReference type="Proteomes" id="UP000192796"/>
    </source>
</evidence>
<dbReference type="EMBL" id="LVYD01000041">
    <property type="protein sequence ID" value="OQP64752.1"/>
    <property type="molecule type" value="Genomic_DNA"/>
</dbReference>
<evidence type="ECO:0000259" key="1">
    <source>
        <dbReference type="Pfam" id="PF18818"/>
    </source>
</evidence>
<accession>A0A1V9G2F7</accession>
<dbReference type="RefSeq" id="WP_081146565.1">
    <property type="nucleotide sequence ID" value="NZ_LVYD01000041.1"/>
</dbReference>
<dbReference type="STRING" id="1703345.A3860_18510"/>
<proteinExistence type="predicted"/>
<comment type="caution">
    <text evidence="2">The sequence shown here is derived from an EMBL/GenBank/DDBJ whole genome shotgun (WGS) entry which is preliminary data.</text>
</comment>
<dbReference type="Proteomes" id="UP000192796">
    <property type="component" value="Unassembled WGS sequence"/>
</dbReference>
<name>A0A1V9G2F7_9BACT</name>
<protein>
    <recommendedName>
        <fullName evidence="1">Polyvalent protein metallopeptidase domain-containing protein</fullName>
    </recommendedName>
</protein>
<evidence type="ECO:0000313" key="2">
    <source>
        <dbReference type="EMBL" id="OQP64752.1"/>
    </source>
</evidence>
<dbReference type="AlphaFoldDB" id="A0A1V9G2F7"/>
<dbReference type="Pfam" id="PF18818">
    <property type="entry name" value="MPTase-PolyVal"/>
    <property type="match status" value="1"/>
</dbReference>
<reference evidence="2 3" key="1">
    <citation type="submission" date="2016-03" db="EMBL/GenBank/DDBJ databases">
        <title>Niastella vici sp. nov., isolated from farmland soil.</title>
        <authorList>
            <person name="Chen L."/>
            <person name="Wang D."/>
            <person name="Yang S."/>
            <person name="Wang G."/>
        </authorList>
    </citation>
    <scope>NUCLEOTIDE SEQUENCE [LARGE SCALE GENOMIC DNA]</scope>
    <source>
        <strain evidence="2 3">DJ57</strain>
    </source>
</reference>
<feature type="domain" description="Polyvalent protein metallopeptidase" evidence="1">
    <location>
        <begin position="144"/>
        <end position="259"/>
    </location>
</feature>
<dbReference type="OrthoDB" id="9792687at2"/>
<organism evidence="2 3">
    <name type="scientific">Niastella vici</name>
    <dbReference type="NCBI Taxonomy" id="1703345"/>
    <lineage>
        <taxon>Bacteria</taxon>
        <taxon>Pseudomonadati</taxon>
        <taxon>Bacteroidota</taxon>
        <taxon>Chitinophagia</taxon>
        <taxon>Chitinophagales</taxon>
        <taxon>Chitinophagaceae</taxon>
        <taxon>Niastella</taxon>
    </lineage>
</organism>
<sequence length="289" mass="33348">MNTKTKSALPDVHSVVTNQFIEDLEKGIIPWHTWWTEHPVYINGWPVDHINVWLLANLCYPRNVFLNALQMTRFKTRKKERGEKGHTIVRIRHGNILPTLYCSEVYNIEQLEGLCGDEIPARRVISSPTKKCADLLAEMPKFPKIVWENSPAHYSLKTDTIVMPEEECFENVIQYYSSLFYGLAQSTAHGKRRKRDTAVDRKLTDPKTYSCEELITEMTASYLCSFTGITPWYLTTYHNDAHGWLRKLQTDTTLAITAAMYAQEAVNYILNRSKLANLIQTGVYVPEKQ</sequence>
<dbReference type="InterPro" id="IPR041459">
    <property type="entry name" value="MPTase-PolyVal"/>
</dbReference>